<proteinExistence type="predicted"/>
<evidence type="ECO:0000259" key="1">
    <source>
        <dbReference type="Pfam" id="PF14502"/>
    </source>
</evidence>
<reference evidence="3 4" key="1">
    <citation type="submission" date="2021-06" db="EMBL/GenBank/DDBJ databases">
        <authorList>
            <person name="Sun Q."/>
            <person name="Li D."/>
        </authorList>
    </citation>
    <scope>NUCLEOTIDE SEQUENCE [LARGE SCALE GENOMIC DNA]</scope>
    <source>
        <strain evidence="3 4">MSJ-4</strain>
    </source>
</reference>
<evidence type="ECO:0000313" key="4">
    <source>
        <dbReference type="Proteomes" id="UP000736583"/>
    </source>
</evidence>
<dbReference type="Proteomes" id="UP000736583">
    <property type="component" value="Unassembled WGS sequence"/>
</dbReference>
<dbReference type="InterPro" id="IPR032791">
    <property type="entry name" value="YhfZ_C"/>
</dbReference>
<name>A0ABS6F2I8_9CLOT</name>
<protein>
    <submittedName>
        <fullName evidence="3">Uncharacterized protein</fullName>
    </submittedName>
</protein>
<evidence type="ECO:0000259" key="2">
    <source>
        <dbReference type="Pfam" id="PF14503"/>
    </source>
</evidence>
<dbReference type="InterPro" id="IPR041444">
    <property type="entry name" value="HTH_41"/>
</dbReference>
<comment type="caution">
    <text evidence="3">The sequence shown here is derived from an EMBL/GenBank/DDBJ whole genome shotgun (WGS) entry which is preliminary data.</text>
</comment>
<dbReference type="EMBL" id="JAHLQL010000004">
    <property type="protein sequence ID" value="MBU5592600.1"/>
    <property type="molecule type" value="Genomic_DNA"/>
</dbReference>
<sequence>MDLKAKLMQKNGYMAMTLAKEFIAKDVEDRIETIANLAEKHNTARGTIQSALKFLQEYKAICLESRGHLGTFITYIDYGKLLEVADTRTILGVMPLPYSKRYEGLATGIHNSSFAERFPLNLAYMRGAKNRLEALEEGRYDFAVMSCLAAEHYIKQGEPIIIAMNFGSNSFVDNHIMAFNNFCQCEIKDGMRVGVDTSSLDHEIMTVKECEGKKVELVHLLYSQIISNLIKGKIDAAICTIDEVKDKHLDVKYKITSGEYSDKNTEAVLVINKEREEMGKLISKFLKKEEVLKYQNQVIEEKIIPNY</sequence>
<gene>
    <name evidence="3" type="ORF">KQI89_12615</name>
</gene>
<dbReference type="Pfam" id="PF14502">
    <property type="entry name" value="HTH_41"/>
    <property type="match status" value="1"/>
</dbReference>
<organism evidence="3 4">
    <name type="scientific">Clostridium simiarum</name>
    <dbReference type="NCBI Taxonomy" id="2841506"/>
    <lineage>
        <taxon>Bacteria</taxon>
        <taxon>Bacillati</taxon>
        <taxon>Bacillota</taxon>
        <taxon>Clostridia</taxon>
        <taxon>Eubacteriales</taxon>
        <taxon>Clostridiaceae</taxon>
        <taxon>Clostridium</taxon>
    </lineage>
</organism>
<feature type="domain" description="Uncharacterised protein YhfZ C-terminal" evidence="2">
    <location>
        <begin position="77"/>
        <end position="307"/>
    </location>
</feature>
<dbReference type="NCBIfam" id="NF041241">
    <property type="entry name" value="YhfZ_full"/>
    <property type="match status" value="1"/>
</dbReference>
<keyword evidence="4" id="KW-1185">Reference proteome</keyword>
<dbReference type="RefSeq" id="WP_216457359.1">
    <property type="nucleotide sequence ID" value="NZ_JAHLQL010000004.1"/>
</dbReference>
<dbReference type="Pfam" id="PF14503">
    <property type="entry name" value="YhfZ_C"/>
    <property type="match status" value="1"/>
</dbReference>
<accession>A0ABS6F2I8</accession>
<feature type="domain" description="YhfZ helix-turn-helix" evidence="1">
    <location>
        <begin position="29"/>
        <end position="73"/>
    </location>
</feature>
<evidence type="ECO:0000313" key="3">
    <source>
        <dbReference type="EMBL" id="MBU5592600.1"/>
    </source>
</evidence>